<reference evidence="3 4" key="1">
    <citation type="submission" date="2018-12" db="EMBL/GenBank/DDBJ databases">
        <authorList>
            <person name="Grouzdev D.S."/>
            <person name="Krutkina M.S."/>
        </authorList>
    </citation>
    <scope>NUCLEOTIDE SEQUENCE [LARGE SCALE GENOMIC DNA]</scope>
    <source>
        <strain evidence="3 4">RmlP026</strain>
    </source>
</reference>
<protein>
    <submittedName>
        <fullName evidence="3">Glycosyltransferase</fullName>
    </submittedName>
</protein>
<feature type="domain" description="Glycosyltransferase subfamily 4-like N-terminal" evidence="2">
    <location>
        <begin position="14"/>
        <end position="155"/>
    </location>
</feature>
<evidence type="ECO:0000256" key="1">
    <source>
        <dbReference type="SAM" id="MobiDB-lite"/>
    </source>
</evidence>
<dbReference type="Pfam" id="PF13439">
    <property type="entry name" value="Glyco_transf_4"/>
    <property type="match status" value="1"/>
</dbReference>
<gene>
    <name evidence="3" type="ORF">D3273_23780</name>
</gene>
<dbReference type="EMBL" id="QYBB01000051">
    <property type="protein sequence ID" value="RYC29462.1"/>
    <property type="molecule type" value="Genomic_DNA"/>
</dbReference>
<dbReference type="InterPro" id="IPR028098">
    <property type="entry name" value="Glyco_trans_4-like_N"/>
</dbReference>
<dbReference type="AlphaFoldDB" id="A0A4Q2TZF9"/>
<evidence type="ECO:0000259" key="2">
    <source>
        <dbReference type="Pfam" id="PF13439"/>
    </source>
</evidence>
<dbReference type="Gene3D" id="3.40.50.2000">
    <property type="entry name" value="Glycogen Phosphorylase B"/>
    <property type="match status" value="2"/>
</dbReference>
<evidence type="ECO:0000313" key="4">
    <source>
        <dbReference type="Proteomes" id="UP000290759"/>
    </source>
</evidence>
<name>A0A4Q2TZF9_9HYPH</name>
<dbReference type="Pfam" id="PF13692">
    <property type="entry name" value="Glyco_trans_1_4"/>
    <property type="match status" value="1"/>
</dbReference>
<dbReference type="SUPFAM" id="SSF53756">
    <property type="entry name" value="UDP-Glycosyltransferase/glycogen phosphorylase"/>
    <property type="match status" value="1"/>
</dbReference>
<accession>A0A4Q2TZF9</accession>
<dbReference type="CDD" id="cd03811">
    <property type="entry name" value="GT4_GT28_WabH-like"/>
    <property type="match status" value="1"/>
</dbReference>
<keyword evidence="3" id="KW-0808">Transferase</keyword>
<dbReference type="Proteomes" id="UP000290759">
    <property type="component" value="Unassembled WGS sequence"/>
</dbReference>
<dbReference type="RefSeq" id="WP_129229427.1">
    <property type="nucleotide sequence ID" value="NZ_QYBB01000051.1"/>
</dbReference>
<proteinExistence type="predicted"/>
<dbReference type="OrthoDB" id="9790710at2"/>
<keyword evidence="4" id="KW-1185">Reference proteome</keyword>
<reference evidence="3 4" key="2">
    <citation type="submission" date="2019-02" db="EMBL/GenBank/DDBJ databases">
        <title>'Lichenibacterium ramalinii' gen. nov. sp. nov., 'Lichenibacterium minor' gen. nov. sp. nov.</title>
        <authorList>
            <person name="Pankratov T."/>
        </authorList>
    </citation>
    <scope>NUCLEOTIDE SEQUENCE [LARGE SCALE GENOMIC DNA]</scope>
    <source>
        <strain evidence="3 4">RmlP026</strain>
    </source>
</reference>
<evidence type="ECO:0000313" key="3">
    <source>
        <dbReference type="EMBL" id="RYC29462.1"/>
    </source>
</evidence>
<sequence length="385" mass="41256">MKIVHYLNHAHTANGHVAVAVDLACEQARTGHEVHFISGRCDFTSALAAHGVHYHEVADAAGGLRVLRMACDLLPIVRRLRPDIVNAHMVAAALAARLVRPLSSFKLVTTVHNAFDPQSVLMRVGDRVIAVSEAVRAQMAARGIAERKLRVVRNGTIGGGRRPVAPPEKAALRRPAIATVAGLHDRKGIPHLIKAFDRVFAVRSDAHLYLVGEGPRRNAYEALAASQRSVDNIHFVGHLDDPRSVLGSTDIFALASLQDPFPLVLGEARQMGCAIVATQVDGIPEALWHGAKGVLVPPADPDALAGALLDLLEDEPKRKALATAAASDTDDITVERMSRETVAIYEDATDKAKPTRFPASRGGRGNREAAAFGAHPIRSEQTPLV</sequence>
<dbReference type="GO" id="GO:0016757">
    <property type="term" value="F:glycosyltransferase activity"/>
    <property type="evidence" value="ECO:0007669"/>
    <property type="project" value="UniProtKB-ARBA"/>
</dbReference>
<comment type="caution">
    <text evidence="3">The sequence shown here is derived from an EMBL/GenBank/DDBJ whole genome shotgun (WGS) entry which is preliminary data.</text>
</comment>
<dbReference type="PANTHER" id="PTHR12526">
    <property type="entry name" value="GLYCOSYLTRANSFERASE"/>
    <property type="match status" value="1"/>
</dbReference>
<feature type="region of interest" description="Disordered" evidence="1">
    <location>
        <begin position="349"/>
        <end position="385"/>
    </location>
</feature>
<dbReference type="PANTHER" id="PTHR12526:SF630">
    <property type="entry name" value="GLYCOSYLTRANSFERASE"/>
    <property type="match status" value="1"/>
</dbReference>
<organism evidence="3 4">
    <name type="scientific">Lichenibacterium minor</name>
    <dbReference type="NCBI Taxonomy" id="2316528"/>
    <lineage>
        <taxon>Bacteria</taxon>
        <taxon>Pseudomonadati</taxon>
        <taxon>Pseudomonadota</taxon>
        <taxon>Alphaproteobacteria</taxon>
        <taxon>Hyphomicrobiales</taxon>
        <taxon>Lichenihabitantaceae</taxon>
        <taxon>Lichenibacterium</taxon>
    </lineage>
</organism>